<dbReference type="KEGG" id="pmes:FX988_02900"/>
<dbReference type="AlphaFoldDB" id="A0A857JMR7"/>
<sequence length="57" mass="6282">MKTLKAIGNTLTKPATLLLSTLFHKTSFWLLTCISLLVLATHNQSRARTKSQTSASH</sequence>
<keyword evidence="1" id="KW-0812">Transmembrane</keyword>
<evidence type="ECO:0000313" key="2">
    <source>
        <dbReference type="EMBL" id="QHJ12642.1"/>
    </source>
</evidence>
<keyword evidence="1" id="KW-1133">Transmembrane helix</keyword>
<protein>
    <submittedName>
        <fullName evidence="2">Uncharacterized protein</fullName>
    </submittedName>
</protein>
<evidence type="ECO:0000256" key="1">
    <source>
        <dbReference type="SAM" id="Phobius"/>
    </source>
</evidence>
<dbReference type="EMBL" id="CP047656">
    <property type="protein sequence ID" value="QHJ12642.1"/>
    <property type="molecule type" value="Genomic_DNA"/>
</dbReference>
<dbReference type="Proteomes" id="UP000464524">
    <property type="component" value="Chromosome"/>
</dbReference>
<keyword evidence="1" id="KW-0472">Membrane</keyword>
<proteinExistence type="predicted"/>
<accession>A0A857JMR7</accession>
<gene>
    <name evidence="2" type="ORF">FX988_02900</name>
</gene>
<feature type="transmembrane region" description="Helical" evidence="1">
    <location>
        <begin position="22"/>
        <end position="40"/>
    </location>
</feature>
<keyword evidence="3" id="KW-1185">Reference proteome</keyword>
<name>A0A857JMR7_9ALTE</name>
<evidence type="ECO:0000313" key="3">
    <source>
        <dbReference type="Proteomes" id="UP000464524"/>
    </source>
</evidence>
<organism evidence="2 3">
    <name type="scientific">Paraglaciecola mesophila</name>
    <dbReference type="NCBI Taxonomy" id="197222"/>
    <lineage>
        <taxon>Bacteria</taxon>
        <taxon>Pseudomonadati</taxon>
        <taxon>Pseudomonadota</taxon>
        <taxon>Gammaproteobacteria</taxon>
        <taxon>Alteromonadales</taxon>
        <taxon>Alteromonadaceae</taxon>
        <taxon>Paraglaciecola</taxon>
    </lineage>
</organism>
<reference evidence="2 3" key="1">
    <citation type="submission" date="2019-12" db="EMBL/GenBank/DDBJ databases">
        <title>Genome sequencing and assembly of endphytes of Porphyra tenera.</title>
        <authorList>
            <person name="Park J.M."/>
            <person name="Shin R."/>
            <person name="Jo S.H."/>
        </authorList>
    </citation>
    <scope>NUCLEOTIDE SEQUENCE [LARGE SCALE GENOMIC DNA]</scope>
    <source>
        <strain evidence="2 3">GPM4</strain>
    </source>
</reference>